<evidence type="ECO:0000313" key="3">
    <source>
        <dbReference type="Proteomes" id="UP000619260"/>
    </source>
</evidence>
<evidence type="ECO:0000313" key="2">
    <source>
        <dbReference type="EMBL" id="GIJ51251.1"/>
    </source>
</evidence>
<feature type="compositionally biased region" description="Basic and acidic residues" evidence="1">
    <location>
        <begin position="248"/>
        <end position="261"/>
    </location>
</feature>
<dbReference type="Gene3D" id="2.60.40.1890">
    <property type="entry name" value="PCu(A)C copper chaperone"/>
    <property type="match status" value="1"/>
</dbReference>
<feature type="compositionally biased region" description="Low complexity" evidence="1">
    <location>
        <begin position="146"/>
        <end position="169"/>
    </location>
</feature>
<evidence type="ECO:0000256" key="1">
    <source>
        <dbReference type="SAM" id="MobiDB-lite"/>
    </source>
</evidence>
<dbReference type="AlphaFoldDB" id="A0A8J4DVA7"/>
<feature type="region of interest" description="Disordered" evidence="1">
    <location>
        <begin position="146"/>
        <end position="183"/>
    </location>
</feature>
<dbReference type="EMBL" id="BOPF01000046">
    <property type="protein sequence ID" value="GIJ51251.1"/>
    <property type="molecule type" value="Genomic_DNA"/>
</dbReference>
<dbReference type="InterPro" id="IPR036182">
    <property type="entry name" value="PCuAC_sf"/>
</dbReference>
<sequence length="261" mass="26259">MSAAVSWGKRTALRRHYYAVCVIRSTNRRTLLLAASALTLGLASGCGAGQVTQTEGQQPPVSGVNVTSADKLIQIRNLAVVYKDPAGYPAGGTAPLQVYIASNGNNTVKLVSVTADLGTVVLGGPAAAAASSAPAAPSASASASASAGASAGASGSANPSASAGASASAPPSPATPPAPNTKIDVSIPSREFVVLNPTQTRFLQVINLSKPFKPGDSLQLQFRFDNGTTITTEVPMAIPMTAPPRSPMELHEEEGAGGSEH</sequence>
<gene>
    <name evidence="2" type="ORF">Val02_81370</name>
</gene>
<reference evidence="2" key="1">
    <citation type="submission" date="2021-01" db="EMBL/GenBank/DDBJ databases">
        <title>Whole genome shotgun sequence of Virgisporangium aliadipatigenens NBRC 105644.</title>
        <authorList>
            <person name="Komaki H."/>
            <person name="Tamura T."/>
        </authorList>
    </citation>
    <scope>NUCLEOTIDE SEQUENCE</scope>
    <source>
        <strain evidence="2">NBRC 105644</strain>
    </source>
</reference>
<keyword evidence="3" id="KW-1185">Reference proteome</keyword>
<proteinExistence type="predicted"/>
<name>A0A8J4DVA7_9ACTN</name>
<evidence type="ECO:0008006" key="4">
    <source>
        <dbReference type="Google" id="ProtNLM"/>
    </source>
</evidence>
<comment type="caution">
    <text evidence="2">The sequence shown here is derived from an EMBL/GenBank/DDBJ whole genome shotgun (WGS) entry which is preliminary data.</text>
</comment>
<organism evidence="2 3">
    <name type="scientific">Virgisporangium aliadipatigenens</name>
    <dbReference type="NCBI Taxonomy" id="741659"/>
    <lineage>
        <taxon>Bacteria</taxon>
        <taxon>Bacillati</taxon>
        <taxon>Actinomycetota</taxon>
        <taxon>Actinomycetes</taxon>
        <taxon>Micromonosporales</taxon>
        <taxon>Micromonosporaceae</taxon>
        <taxon>Virgisporangium</taxon>
    </lineage>
</organism>
<dbReference type="Proteomes" id="UP000619260">
    <property type="component" value="Unassembled WGS sequence"/>
</dbReference>
<accession>A0A8J4DVA7</accession>
<protein>
    <recommendedName>
        <fullName evidence="4">Copper chaperone PCu(A)C</fullName>
    </recommendedName>
</protein>
<feature type="region of interest" description="Disordered" evidence="1">
    <location>
        <begin position="238"/>
        <end position="261"/>
    </location>
</feature>
<feature type="compositionally biased region" description="Pro residues" evidence="1">
    <location>
        <begin position="170"/>
        <end position="179"/>
    </location>
</feature>